<keyword evidence="12" id="KW-0902">Two-component regulatory system</keyword>
<evidence type="ECO:0000256" key="15">
    <source>
        <dbReference type="ARBA" id="ARBA00030800"/>
    </source>
</evidence>
<dbReference type="KEGG" id="huw:FPZ11_15685"/>
<evidence type="ECO:0000256" key="16">
    <source>
        <dbReference type="SAM" id="Phobius"/>
    </source>
</evidence>
<keyword evidence="19" id="KW-1185">Reference proteome</keyword>
<keyword evidence="10 18" id="KW-0418">Kinase</keyword>
<sequence length="435" mass="45783">MTSDEHRDTEERPRDADFRDWLIFVALATVGTVVVVLAIPSPTMAGAAVSAALVVVLQIVYWMLARPSRAGIRDNSWQAWTYLAVSVVLFTVAVVLNPWASLALFALCPELFLMFRPTAAAIAVVAINAVPLVFRIALQSVSVPEVVQLIGTTVFIVAFSIFFSSRMTAVTAQSEERRRLIDQLHEREAEVAALSAERGAGAERARIAREMHDTLAQGFTSIITLGHALESELDSDRDAARRHIALITETAQENLTESRRIIAALSPARLEDASLAEALQRLVAQFQAETAAGAEFVLDGAVLPTPAGVEVVLLRVAQECLANVRRHAGARHVDVMLSYADDAVALSVIDDGVGFDPDVVERAGAGGAMGERAGGATASAAGGAAGSASGGYGLRGMRARVDEAGGTLAVASRAGGGTSIRAVLPLPSAAEEETP</sequence>
<dbReference type="InterPro" id="IPR050482">
    <property type="entry name" value="Sensor_HK_TwoCompSys"/>
</dbReference>
<dbReference type="SUPFAM" id="SSF55874">
    <property type="entry name" value="ATPase domain of HSP90 chaperone/DNA topoisomerase II/histidine kinase"/>
    <property type="match status" value="1"/>
</dbReference>
<gene>
    <name evidence="18" type="ORF">FPZ11_15685</name>
</gene>
<evidence type="ECO:0000313" key="19">
    <source>
        <dbReference type="Proteomes" id="UP000320216"/>
    </source>
</evidence>
<keyword evidence="16" id="KW-0472">Membrane</keyword>
<evidence type="ECO:0000256" key="5">
    <source>
        <dbReference type="ARBA" id="ARBA00017322"/>
    </source>
</evidence>
<keyword evidence="9" id="KW-0479">Metal-binding</keyword>
<dbReference type="GO" id="GO:0000155">
    <property type="term" value="F:phosphorelay sensor kinase activity"/>
    <property type="evidence" value="ECO:0007669"/>
    <property type="project" value="InterPro"/>
</dbReference>
<keyword evidence="8" id="KW-0808">Transferase</keyword>
<dbReference type="Proteomes" id="UP000320216">
    <property type="component" value="Chromosome"/>
</dbReference>
<dbReference type="EC" id="2.7.13.3" evidence="4"/>
<dbReference type="GO" id="GO:0005737">
    <property type="term" value="C:cytoplasm"/>
    <property type="evidence" value="ECO:0007669"/>
    <property type="project" value="UniProtKB-SubCell"/>
</dbReference>
<evidence type="ECO:0000256" key="13">
    <source>
        <dbReference type="ARBA" id="ARBA00023014"/>
    </source>
</evidence>
<feature type="transmembrane region" description="Helical" evidence="16">
    <location>
        <begin position="111"/>
        <end position="134"/>
    </location>
</feature>
<comment type="function">
    <text evidence="14">Member of the two-component regulatory system NreB/NreC involved in the control of dissimilatory nitrate/nitrite reduction in response to oxygen. NreB functions as a direct oxygen sensor histidine kinase which is autophosphorylated, in the absence of oxygen, probably at the conserved histidine residue, and transfers its phosphate group probably to a conserved aspartate residue of NreC. NreB/NreC activates the expression of the nitrate (narGHJI) and nitrite (nir) reductase operons, as well as the putative nitrate transporter gene narT.</text>
</comment>
<dbReference type="Pfam" id="PF02518">
    <property type="entry name" value="HATPase_c"/>
    <property type="match status" value="1"/>
</dbReference>
<dbReference type="OrthoDB" id="144293at2"/>
<feature type="transmembrane region" description="Helical" evidence="16">
    <location>
        <begin position="21"/>
        <end position="39"/>
    </location>
</feature>
<keyword evidence="6" id="KW-0004">4Fe-4S</keyword>
<evidence type="ECO:0000256" key="9">
    <source>
        <dbReference type="ARBA" id="ARBA00022723"/>
    </source>
</evidence>
<dbReference type="GO" id="GO:0016020">
    <property type="term" value="C:membrane"/>
    <property type="evidence" value="ECO:0007669"/>
    <property type="project" value="InterPro"/>
</dbReference>
<evidence type="ECO:0000256" key="4">
    <source>
        <dbReference type="ARBA" id="ARBA00012438"/>
    </source>
</evidence>
<name>A0A5B8M759_9MICO</name>
<dbReference type="InterPro" id="IPR005467">
    <property type="entry name" value="His_kinase_dom"/>
</dbReference>
<comment type="subcellular location">
    <subcellularLocation>
        <location evidence="3">Cytoplasm</location>
    </subcellularLocation>
</comment>
<proteinExistence type="predicted"/>
<dbReference type="Gene3D" id="3.30.565.10">
    <property type="entry name" value="Histidine kinase-like ATPase, C-terminal domain"/>
    <property type="match status" value="1"/>
</dbReference>
<dbReference type="GO" id="GO:0046872">
    <property type="term" value="F:metal ion binding"/>
    <property type="evidence" value="ECO:0007669"/>
    <property type="project" value="UniProtKB-KW"/>
</dbReference>
<dbReference type="PROSITE" id="PS50109">
    <property type="entry name" value="HIS_KIN"/>
    <property type="match status" value="1"/>
</dbReference>
<evidence type="ECO:0000256" key="7">
    <source>
        <dbReference type="ARBA" id="ARBA00022490"/>
    </source>
</evidence>
<evidence type="ECO:0000259" key="17">
    <source>
        <dbReference type="PROSITE" id="PS50109"/>
    </source>
</evidence>
<dbReference type="PIRSF" id="PIRSF037434">
    <property type="entry name" value="STHK_ChrS"/>
    <property type="match status" value="1"/>
</dbReference>
<evidence type="ECO:0000256" key="3">
    <source>
        <dbReference type="ARBA" id="ARBA00004496"/>
    </source>
</evidence>
<keyword evidence="11" id="KW-0408">Iron</keyword>
<reference evidence="18 19" key="1">
    <citation type="submission" date="2019-07" db="EMBL/GenBank/DDBJ databases">
        <title>Full genome sequence of Humibacter sp. WJ7-1.</title>
        <authorList>
            <person name="Im W.-T."/>
        </authorList>
    </citation>
    <scope>NUCLEOTIDE SEQUENCE [LARGE SCALE GENOMIC DNA]</scope>
    <source>
        <strain evidence="18 19">WJ7-1</strain>
    </source>
</reference>
<feature type="domain" description="Histidine kinase" evidence="17">
    <location>
        <begin position="224"/>
        <end position="428"/>
    </location>
</feature>
<evidence type="ECO:0000313" key="18">
    <source>
        <dbReference type="EMBL" id="QDZ16019.1"/>
    </source>
</evidence>
<accession>A0A5B8M759</accession>
<dbReference type="CDD" id="cd16917">
    <property type="entry name" value="HATPase_UhpB-NarQ-NarX-like"/>
    <property type="match status" value="1"/>
</dbReference>
<feature type="transmembrane region" description="Helical" evidence="16">
    <location>
        <begin position="45"/>
        <end position="65"/>
    </location>
</feature>
<evidence type="ECO:0000256" key="14">
    <source>
        <dbReference type="ARBA" id="ARBA00024827"/>
    </source>
</evidence>
<protein>
    <recommendedName>
        <fullName evidence="5">Oxygen sensor histidine kinase NreB</fullName>
        <ecNumber evidence="4">2.7.13.3</ecNumber>
    </recommendedName>
    <alternativeName>
        <fullName evidence="15">Nitrogen regulation protein B</fullName>
    </alternativeName>
</protein>
<dbReference type="InterPro" id="IPR004358">
    <property type="entry name" value="Sig_transdc_His_kin-like_C"/>
</dbReference>
<evidence type="ECO:0000256" key="8">
    <source>
        <dbReference type="ARBA" id="ARBA00022679"/>
    </source>
</evidence>
<keyword evidence="16" id="KW-0812">Transmembrane</keyword>
<dbReference type="AlphaFoldDB" id="A0A5B8M759"/>
<feature type="transmembrane region" description="Helical" evidence="16">
    <location>
        <begin position="146"/>
        <end position="164"/>
    </location>
</feature>
<dbReference type="PANTHER" id="PTHR24421:SF62">
    <property type="entry name" value="SENSORY TRANSDUCTION HISTIDINE KINASE"/>
    <property type="match status" value="1"/>
</dbReference>
<dbReference type="InterPro" id="IPR017205">
    <property type="entry name" value="Sig_transdc_His_kinase_ChrS"/>
</dbReference>
<keyword evidence="16" id="KW-1133">Transmembrane helix</keyword>
<evidence type="ECO:0000256" key="10">
    <source>
        <dbReference type="ARBA" id="ARBA00022777"/>
    </source>
</evidence>
<evidence type="ECO:0000256" key="12">
    <source>
        <dbReference type="ARBA" id="ARBA00023012"/>
    </source>
</evidence>
<organism evidence="18 19">
    <name type="scientific">Humibacter ginsenosidimutans</name>
    <dbReference type="NCBI Taxonomy" id="2599293"/>
    <lineage>
        <taxon>Bacteria</taxon>
        <taxon>Bacillati</taxon>
        <taxon>Actinomycetota</taxon>
        <taxon>Actinomycetes</taxon>
        <taxon>Micrococcales</taxon>
        <taxon>Microbacteriaceae</taxon>
        <taxon>Humibacter</taxon>
    </lineage>
</organism>
<evidence type="ECO:0000256" key="1">
    <source>
        <dbReference type="ARBA" id="ARBA00000085"/>
    </source>
</evidence>
<dbReference type="SMART" id="SM00387">
    <property type="entry name" value="HATPase_c"/>
    <property type="match status" value="1"/>
</dbReference>
<feature type="transmembrane region" description="Helical" evidence="16">
    <location>
        <begin position="77"/>
        <end position="99"/>
    </location>
</feature>
<dbReference type="GO" id="GO:0051539">
    <property type="term" value="F:4 iron, 4 sulfur cluster binding"/>
    <property type="evidence" value="ECO:0007669"/>
    <property type="project" value="UniProtKB-KW"/>
</dbReference>
<dbReference type="InterPro" id="IPR011712">
    <property type="entry name" value="Sig_transdc_His_kin_sub3_dim/P"/>
</dbReference>
<comment type="catalytic activity">
    <reaction evidence="1">
        <text>ATP + protein L-histidine = ADP + protein N-phospho-L-histidine.</text>
        <dbReference type="EC" id="2.7.13.3"/>
    </reaction>
</comment>
<evidence type="ECO:0000256" key="11">
    <source>
        <dbReference type="ARBA" id="ARBA00023004"/>
    </source>
</evidence>
<keyword evidence="7" id="KW-0963">Cytoplasm</keyword>
<dbReference type="GO" id="GO:0046983">
    <property type="term" value="F:protein dimerization activity"/>
    <property type="evidence" value="ECO:0007669"/>
    <property type="project" value="InterPro"/>
</dbReference>
<evidence type="ECO:0000256" key="6">
    <source>
        <dbReference type="ARBA" id="ARBA00022485"/>
    </source>
</evidence>
<dbReference type="EMBL" id="CP042305">
    <property type="protein sequence ID" value="QDZ16019.1"/>
    <property type="molecule type" value="Genomic_DNA"/>
</dbReference>
<comment type="cofactor">
    <cofactor evidence="2">
        <name>[4Fe-4S] cluster</name>
        <dbReference type="ChEBI" id="CHEBI:49883"/>
    </cofactor>
</comment>
<dbReference type="RefSeq" id="WP_146322023.1">
    <property type="nucleotide sequence ID" value="NZ_CP042305.1"/>
</dbReference>
<dbReference type="Gene3D" id="1.20.5.1930">
    <property type="match status" value="1"/>
</dbReference>
<dbReference type="Pfam" id="PF07730">
    <property type="entry name" value="HisKA_3"/>
    <property type="match status" value="1"/>
</dbReference>
<keyword evidence="13" id="KW-0411">Iron-sulfur</keyword>
<dbReference type="InterPro" id="IPR036890">
    <property type="entry name" value="HATPase_C_sf"/>
</dbReference>
<dbReference type="PRINTS" id="PR00344">
    <property type="entry name" value="BCTRLSENSOR"/>
</dbReference>
<dbReference type="PANTHER" id="PTHR24421">
    <property type="entry name" value="NITRATE/NITRITE SENSOR PROTEIN NARX-RELATED"/>
    <property type="match status" value="1"/>
</dbReference>
<dbReference type="InterPro" id="IPR003594">
    <property type="entry name" value="HATPase_dom"/>
</dbReference>
<evidence type="ECO:0000256" key="2">
    <source>
        <dbReference type="ARBA" id="ARBA00001966"/>
    </source>
</evidence>